<comment type="caution">
    <text evidence="4">The sequence shown here is derived from an EMBL/GenBank/DDBJ whole genome shotgun (WGS) entry which is preliminary data.</text>
</comment>
<gene>
    <name evidence="4" type="ORF">HMPREF1536_02228</name>
</gene>
<dbReference type="FunFam" id="2.60.120.1440:FF:000001">
    <property type="entry name" value="Putative anti-sigma factor"/>
    <property type="match status" value="1"/>
</dbReference>
<evidence type="ECO:0000256" key="1">
    <source>
        <dbReference type="SAM" id="Phobius"/>
    </source>
</evidence>
<dbReference type="AlphaFoldDB" id="A0A0F5JGL2"/>
<feature type="transmembrane region" description="Helical" evidence="1">
    <location>
        <begin position="45"/>
        <end position="73"/>
    </location>
</feature>
<dbReference type="GO" id="GO:0016989">
    <property type="term" value="F:sigma factor antagonist activity"/>
    <property type="evidence" value="ECO:0007669"/>
    <property type="project" value="TreeGrafter"/>
</dbReference>
<feature type="domain" description="Protein FecR C-terminal" evidence="3">
    <location>
        <begin position="224"/>
        <end position="287"/>
    </location>
</feature>
<dbReference type="PATRIC" id="fig|1203610.3.peg.2286"/>
<keyword evidence="5" id="KW-1185">Reference proteome</keyword>
<dbReference type="RefSeq" id="WP_028728233.1">
    <property type="nucleotide sequence ID" value="NZ_AUAE01000028.1"/>
</dbReference>
<evidence type="ECO:0000259" key="2">
    <source>
        <dbReference type="Pfam" id="PF04773"/>
    </source>
</evidence>
<dbReference type="InterPro" id="IPR006860">
    <property type="entry name" value="FecR"/>
</dbReference>
<dbReference type="PANTHER" id="PTHR30273">
    <property type="entry name" value="PERIPLASMIC SIGNAL SENSOR AND SIGMA FACTOR ACTIVATOR FECR-RELATED"/>
    <property type="match status" value="1"/>
</dbReference>
<dbReference type="InterPro" id="IPR012373">
    <property type="entry name" value="Ferrdict_sens_TM"/>
</dbReference>
<evidence type="ECO:0008006" key="6">
    <source>
        <dbReference type="Google" id="ProtNLM"/>
    </source>
</evidence>
<name>A0A0F5JGL2_9BACT</name>
<keyword evidence="1" id="KW-0812">Transmembrane</keyword>
<sequence length="306" mass="35043">MVDHKNTIEQIKALSEDILEYQSVEVKKGYMRMDKRIQKKQARHIYMHAVSRVAVILLLPLLVSSIVFSYLYMEQKGELAQVTYNQVSSAPGTVTRLVLPDQSVVWLNSGSSLSYPSVFNAKERDVKLSGEGYFEVQSDRKHPFYVTTDEGVRVMAYGTKFNVNAYEDESSVEAVLANGKIDVISRDKTVSLDPEKQALFDKKTGEFTVSTVNLEEKIGWKDGRLVFRNTPLDVVLKRLSKRYNVDIVLHKSNDKEYRYRAAFTTETVEQILNYLKLTTPIEWTVKGLEQNNDSSFARGRIDVYQK</sequence>
<dbReference type="InterPro" id="IPR032508">
    <property type="entry name" value="FecR_C"/>
</dbReference>
<feature type="domain" description="FecR protein" evidence="2">
    <location>
        <begin position="87"/>
        <end position="180"/>
    </location>
</feature>
<keyword evidence="1" id="KW-0472">Membrane</keyword>
<dbReference type="PIRSF" id="PIRSF018266">
    <property type="entry name" value="FecR"/>
    <property type="match status" value="1"/>
</dbReference>
<protein>
    <recommendedName>
        <fullName evidence="6">FecR protein domain-containing protein</fullName>
    </recommendedName>
</protein>
<organism evidence="4 5">
    <name type="scientific">Parabacteroides gordonii MS-1 = DSM 23371</name>
    <dbReference type="NCBI Taxonomy" id="1203610"/>
    <lineage>
        <taxon>Bacteria</taxon>
        <taxon>Pseudomonadati</taxon>
        <taxon>Bacteroidota</taxon>
        <taxon>Bacteroidia</taxon>
        <taxon>Bacteroidales</taxon>
        <taxon>Tannerellaceae</taxon>
        <taxon>Parabacteroides</taxon>
    </lineage>
</organism>
<dbReference type="Pfam" id="PF16344">
    <property type="entry name" value="FecR_C"/>
    <property type="match status" value="1"/>
</dbReference>
<keyword evidence="1" id="KW-1133">Transmembrane helix</keyword>
<reference evidence="4 5" key="1">
    <citation type="submission" date="2013-04" db="EMBL/GenBank/DDBJ databases">
        <title>The Genome Sequence of Parabacteroides gordonii DSM 23371.</title>
        <authorList>
            <consortium name="The Broad Institute Genomics Platform"/>
            <person name="Earl A."/>
            <person name="Ward D."/>
            <person name="Feldgarden M."/>
            <person name="Gevers D."/>
            <person name="Martens E."/>
            <person name="Sakamoto M."/>
            <person name="Benno Y."/>
            <person name="Suzuki N."/>
            <person name="Matsunaga N."/>
            <person name="Koshihara K."/>
            <person name="Seki M."/>
            <person name="Komiya H."/>
            <person name="Walker B."/>
            <person name="Young S."/>
            <person name="Zeng Q."/>
            <person name="Gargeya S."/>
            <person name="Fitzgerald M."/>
            <person name="Haas B."/>
            <person name="Abouelleil A."/>
            <person name="Allen A.W."/>
            <person name="Alvarado L."/>
            <person name="Arachchi H.M."/>
            <person name="Berlin A.M."/>
            <person name="Chapman S.B."/>
            <person name="Gainer-Dewar J."/>
            <person name="Goldberg J."/>
            <person name="Griggs A."/>
            <person name="Gujja S."/>
            <person name="Hansen M."/>
            <person name="Howarth C."/>
            <person name="Imamovic A."/>
            <person name="Ireland A."/>
            <person name="Larimer J."/>
            <person name="McCowan C."/>
            <person name="Murphy C."/>
            <person name="Pearson M."/>
            <person name="Poon T.W."/>
            <person name="Priest M."/>
            <person name="Roberts A."/>
            <person name="Saif S."/>
            <person name="Shea T."/>
            <person name="Sisk P."/>
            <person name="Sykes S."/>
            <person name="Wortman J."/>
            <person name="Nusbaum C."/>
            <person name="Birren B."/>
        </authorList>
    </citation>
    <scope>NUCLEOTIDE SEQUENCE [LARGE SCALE GENOMIC DNA]</scope>
    <source>
        <strain evidence="4 5">MS-1</strain>
    </source>
</reference>
<proteinExistence type="predicted"/>
<dbReference type="STRING" id="1203610.HMPREF1536_02228"/>
<dbReference type="HOGENOM" id="CLU_050192_2_3_10"/>
<dbReference type="PANTHER" id="PTHR30273:SF2">
    <property type="entry name" value="PROTEIN FECR"/>
    <property type="match status" value="1"/>
</dbReference>
<evidence type="ECO:0000313" key="5">
    <source>
        <dbReference type="Proteomes" id="UP000033035"/>
    </source>
</evidence>
<evidence type="ECO:0000313" key="4">
    <source>
        <dbReference type="EMBL" id="KKB56592.1"/>
    </source>
</evidence>
<accession>A0A0F5JGL2</accession>
<dbReference type="Gene3D" id="3.55.50.30">
    <property type="match status" value="1"/>
</dbReference>
<dbReference type="Proteomes" id="UP000033035">
    <property type="component" value="Unassembled WGS sequence"/>
</dbReference>
<dbReference type="Pfam" id="PF04773">
    <property type="entry name" value="FecR"/>
    <property type="match status" value="1"/>
</dbReference>
<evidence type="ECO:0000259" key="3">
    <source>
        <dbReference type="Pfam" id="PF16344"/>
    </source>
</evidence>
<dbReference type="EMBL" id="AQHW01000014">
    <property type="protein sequence ID" value="KKB56592.1"/>
    <property type="molecule type" value="Genomic_DNA"/>
</dbReference>
<dbReference type="Gene3D" id="2.60.120.1440">
    <property type="match status" value="1"/>
</dbReference>